<evidence type="ECO:0000256" key="2">
    <source>
        <dbReference type="ARBA" id="ARBA00023235"/>
    </source>
</evidence>
<dbReference type="Pfam" id="PF01361">
    <property type="entry name" value="Tautomerase"/>
    <property type="match status" value="1"/>
</dbReference>
<dbReference type="SUPFAM" id="SSF55331">
    <property type="entry name" value="Tautomerase/MIF"/>
    <property type="match status" value="1"/>
</dbReference>
<feature type="domain" description="4-oxalocrotonate tautomerase-like" evidence="3">
    <location>
        <begin position="2"/>
        <end position="59"/>
    </location>
</feature>
<sequence>MPFITIEGPDNLSKETKAKLISELTKAASQVLNIPINAFSVIIKENNPDNIGVGGTPLSELHKK</sequence>
<name>A0A1G7TD64_THETY</name>
<organism evidence="4 5">
    <name type="scientific">Thermoanaerobacter thermohydrosulfuricus</name>
    <name type="common">Clostridium thermohydrosulfuricum</name>
    <dbReference type="NCBI Taxonomy" id="1516"/>
    <lineage>
        <taxon>Bacteria</taxon>
        <taxon>Bacillati</taxon>
        <taxon>Bacillota</taxon>
        <taxon>Clostridia</taxon>
        <taxon>Thermoanaerobacterales</taxon>
        <taxon>Thermoanaerobacteraceae</taxon>
        <taxon>Thermoanaerobacter</taxon>
    </lineage>
</organism>
<dbReference type="InterPro" id="IPR014347">
    <property type="entry name" value="Tautomerase/MIF_sf"/>
</dbReference>
<comment type="similarity">
    <text evidence="1">Belongs to the 4-oxalocrotonate tautomerase family.</text>
</comment>
<dbReference type="Proteomes" id="UP000183404">
    <property type="component" value="Unassembled WGS sequence"/>
</dbReference>
<dbReference type="EMBL" id="FNBS01000063">
    <property type="protein sequence ID" value="SDG33175.1"/>
    <property type="molecule type" value="Genomic_DNA"/>
</dbReference>
<accession>A0A1G7TD64</accession>
<evidence type="ECO:0000313" key="4">
    <source>
        <dbReference type="EMBL" id="SDG33175.1"/>
    </source>
</evidence>
<dbReference type="GO" id="GO:0016853">
    <property type="term" value="F:isomerase activity"/>
    <property type="evidence" value="ECO:0007669"/>
    <property type="project" value="UniProtKB-KW"/>
</dbReference>
<dbReference type="RefSeq" id="WP_003868924.1">
    <property type="nucleotide sequence ID" value="NZ_FNBS01000063.1"/>
</dbReference>
<reference evidence="4 5" key="1">
    <citation type="submission" date="2016-10" db="EMBL/GenBank/DDBJ databases">
        <authorList>
            <person name="de Groot N.N."/>
        </authorList>
    </citation>
    <scope>NUCLEOTIDE SEQUENCE [LARGE SCALE GENOMIC DNA]</scope>
    <source>
        <strain evidence="4 5">DSM 569</strain>
    </source>
</reference>
<dbReference type="Gene3D" id="3.30.429.10">
    <property type="entry name" value="Macrophage Migration Inhibitory Factor"/>
    <property type="match status" value="1"/>
</dbReference>
<dbReference type="AlphaFoldDB" id="A0A1G7TD64"/>
<protein>
    <submittedName>
        <fullName evidence="4">4-oxalocrotonate tautomerase</fullName>
    </submittedName>
</protein>
<proteinExistence type="inferred from homology"/>
<dbReference type="PANTHER" id="PTHR35530:SF1">
    <property type="entry name" value="2-HYDROXYMUCONATE TAUTOMERASE"/>
    <property type="match status" value="1"/>
</dbReference>
<keyword evidence="2" id="KW-0413">Isomerase</keyword>
<evidence type="ECO:0000259" key="3">
    <source>
        <dbReference type="Pfam" id="PF01361"/>
    </source>
</evidence>
<gene>
    <name evidence="4" type="ORF">SAMN04244560_02171</name>
</gene>
<dbReference type="InterPro" id="IPR004370">
    <property type="entry name" value="4-OT-like_dom"/>
</dbReference>
<dbReference type="NCBIfam" id="NF041920">
    <property type="entry name" value="DmpI"/>
    <property type="match status" value="1"/>
</dbReference>
<evidence type="ECO:0000256" key="1">
    <source>
        <dbReference type="ARBA" id="ARBA00006723"/>
    </source>
</evidence>
<evidence type="ECO:0000313" key="5">
    <source>
        <dbReference type="Proteomes" id="UP000183404"/>
    </source>
</evidence>
<dbReference type="PANTHER" id="PTHR35530">
    <property type="entry name" value="TAUTOMERASE-RELATED"/>
    <property type="match status" value="1"/>
</dbReference>